<dbReference type="GO" id="GO:0005829">
    <property type="term" value="C:cytosol"/>
    <property type="evidence" value="ECO:0007669"/>
    <property type="project" value="TreeGrafter"/>
</dbReference>
<dbReference type="PANTHER" id="PTHR42686:SF1">
    <property type="entry name" value="GH17980P-RELATED"/>
    <property type="match status" value="1"/>
</dbReference>
<evidence type="ECO:0000313" key="3">
    <source>
        <dbReference type="Proteomes" id="UP000187891"/>
    </source>
</evidence>
<evidence type="ECO:0000259" key="1">
    <source>
        <dbReference type="Pfam" id="PF00248"/>
    </source>
</evidence>
<dbReference type="Proteomes" id="UP000187891">
    <property type="component" value="Unassembled WGS sequence"/>
</dbReference>
<dbReference type="EC" id="1.1.1.107" evidence="2"/>
<dbReference type="AlphaFoldDB" id="A0A1R3U3T7"/>
<dbReference type="Gene3D" id="3.20.20.100">
    <property type="entry name" value="NADP-dependent oxidoreductase domain"/>
    <property type="match status" value="1"/>
</dbReference>
<dbReference type="SUPFAM" id="SSF51430">
    <property type="entry name" value="NAD(P)-linked oxidoreductase"/>
    <property type="match status" value="1"/>
</dbReference>
<name>A0A1R3U3T7_9HYPH</name>
<proteinExistence type="predicted"/>
<dbReference type="STRING" id="1907666.DSM25559_3487"/>
<keyword evidence="2" id="KW-0560">Oxidoreductase</keyword>
<reference evidence="3" key="1">
    <citation type="submission" date="2016-10" db="EMBL/GenBank/DDBJ databases">
        <authorList>
            <person name="Wibberg D."/>
        </authorList>
    </citation>
    <scope>NUCLEOTIDE SEQUENCE [LARGE SCALE GENOMIC DNA]</scope>
</reference>
<dbReference type="InterPro" id="IPR023210">
    <property type="entry name" value="NADP_OxRdtase_dom"/>
</dbReference>
<organism evidence="2 3">
    <name type="scientific">Agrobacterium rosae</name>
    <dbReference type="NCBI Taxonomy" id="1972867"/>
    <lineage>
        <taxon>Bacteria</taxon>
        <taxon>Pseudomonadati</taxon>
        <taxon>Pseudomonadota</taxon>
        <taxon>Alphaproteobacteria</taxon>
        <taxon>Hyphomicrobiales</taxon>
        <taxon>Rhizobiaceae</taxon>
        <taxon>Rhizobium/Agrobacterium group</taxon>
        <taxon>Agrobacterium</taxon>
    </lineage>
</organism>
<dbReference type="EMBL" id="FMUE01000008">
    <property type="protein sequence ID" value="SCX30130.1"/>
    <property type="molecule type" value="Genomic_DNA"/>
</dbReference>
<gene>
    <name evidence="2" type="primary">pld1</name>
    <name evidence="2" type="ORF">DSM25559_3487</name>
</gene>
<feature type="domain" description="NADP-dependent oxidoreductase" evidence="1">
    <location>
        <begin position="36"/>
        <end position="338"/>
    </location>
</feature>
<dbReference type="InterPro" id="IPR036812">
    <property type="entry name" value="NAD(P)_OxRdtase_dom_sf"/>
</dbReference>
<protein>
    <submittedName>
        <fullName evidence="2">Pyridoxal 4-dehydrogenase</fullName>
        <ecNumber evidence="2">1.1.1.107</ecNumber>
    </submittedName>
</protein>
<evidence type="ECO:0000313" key="2">
    <source>
        <dbReference type="EMBL" id="SCX30130.1"/>
    </source>
</evidence>
<dbReference type="PANTHER" id="PTHR42686">
    <property type="entry name" value="GH17980P-RELATED"/>
    <property type="match status" value="1"/>
</dbReference>
<dbReference type="Pfam" id="PF00248">
    <property type="entry name" value="Aldo_ket_red"/>
    <property type="match status" value="1"/>
</dbReference>
<sequence>MTSQKYKLPELAFESAAMKVSEKRKIPRRDVDVTVMGLGCAQMGNLYRVTPYEESKGAFDTAWQRGIRYFDTAPFYGYTRSERRLGTMVTEHERGDYTLSTKVGRVMVPDDTVGAEEDAYIAPLPFRPVYDYSHDGILRSFEASQQRLGILKPDILYIHDIGPFTHGDKHQHYWDQLKTGGGFKALGKLRDEGSTDAVGLGVNEWEVVRSAMEVFDIDVAMLAGRYTLLEQSSLDFLNTCATRGVAIVVAGAFNSGILAGNRKFNYEDAPADILAKVDALHDVCEELDVSLQAAALQFPLAHAAAVTVVSGARNAQQLSSNIEWFEQDIPPEFWSELQRRELIAEGAPVPGGKA</sequence>
<dbReference type="InterPro" id="IPR020471">
    <property type="entry name" value="AKR"/>
</dbReference>
<accession>A0A1R3U3T7</accession>
<dbReference type="GO" id="GO:0050235">
    <property type="term" value="F:pyridoxal 4-dehydrogenase activity"/>
    <property type="evidence" value="ECO:0007669"/>
    <property type="project" value="UniProtKB-EC"/>
</dbReference>